<organism evidence="9 10">
    <name type="scientific">Coptis chinensis</name>
    <dbReference type="NCBI Taxonomy" id="261450"/>
    <lineage>
        <taxon>Eukaryota</taxon>
        <taxon>Viridiplantae</taxon>
        <taxon>Streptophyta</taxon>
        <taxon>Embryophyta</taxon>
        <taxon>Tracheophyta</taxon>
        <taxon>Spermatophyta</taxon>
        <taxon>Magnoliopsida</taxon>
        <taxon>Ranunculales</taxon>
        <taxon>Ranunculaceae</taxon>
        <taxon>Coptidoideae</taxon>
        <taxon>Coptis</taxon>
    </lineage>
</organism>
<dbReference type="GO" id="GO:0016042">
    <property type="term" value="P:lipid catabolic process"/>
    <property type="evidence" value="ECO:0007669"/>
    <property type="project" value="UniProtKB-KW"/>
</dbReference>
<dbReference type="SUPFAM" id="SSF52266">
    <property type="entry name" value="SGNH hydrolase"/>
    <property type="match status" value="1"/>
</dbReference>
<comment type="similarity">
    <text evidence="2">Belongs to the 'GDSL' lipolytic enzyme family.</text>
</comment>
<keyword evidence="10" id="KW-1185">Reference proteome</keyword>
<dbReference type="CDD" id="cd01837">
    <property type="entry name" value="SGNH_plant_lipase_like"/>
    <property type="match status" value="1"/>
</dbReference>
<reference evidence="9 10" key="1">
    <citation type="submission" date="2020-10" db="EMBL/GenBank/DDBJ databases">
        <title>The Coptis chinensis genome and diversification of protoberbering-type alkaloids.</title>
        <authorList>
            <person name="Wang B."/>
            <person name="Shu S."/>
            <person name="Song C."/>
            <person name="Liu Y."/>
        </authorList>
    </citation>
    <scope>NUCLEOTIDE SEQUENCE [LARGE SCALE GENOMIC DNA]</scope>
    <source>
        <strain evidence="9">HL-2020</strain>
        <tissue evidence="9">Leaf</tissue>
    </source>
</reference>
<feature type="signal peptide" evidence="8">
    <location>
        <begin position="1"/>
        <end position="32"/>
    </location>
</feature>
<evidence type="ECO:0000256" key="2">
    <source>
        <dbReference type="ARBA" id="ARBA00008668"/>
    </source>
</evidence>
<evidence type="ECO:0000256" key="6">
    <source>
        <dbReference type="ARBA" id="ARBA00022963"/>
    </source>
</evidence>
<gene>
    <name evidence="9" type="ORF">IFM89_003365</name>
</gene>
<proteinExistence type="inferred from homology"/>
<evidence type="ECO:0000313" key="9">
    <source>
        <dbReference type="EMBL" id="KAF9623575.1"/>
    </source>
</evidence>
<dbReference type="PANTHER" id="PTHR45650">
    <property type="entry name" value="GDSL-LIKE LIPASE/ACYLHYDROLASE-RELATED"/>
    <property type="match status" value="1"/>
</dbReference>
<dbReference type="InterPro" id="IPR036514">
    <property type="entry name" value="SGNH_hydro_sf"/>
</dbReference>
<accession>A0A835M8U6</accession>
<comment type="subcellular location">
    <subcellularLocation>
        <location evidence="1">Secreted</location>
    </subcellularLocation>
</comment>
<dbReference type="OrthoDB" id="1600564at2759"/>
<evidence type="ECO:0000256" key="8">
    <source>
        <dbReference type="SAM" id="SignalP"/>
    </source>
</evidence>
<feature type="chain" id="PRO_5032319787" description="GDSL esterase/lipase 7" evidence="8">
    <location>
        <begin position="33"/>
        <end position="372"/>
    </location>
</feature>
<keyword evidence="5" id="KW-0378">Hydrolase</keyword>
<dbReference type="InterPro" id="IPR035669">
    <property type="entry name" value="SGNH_plant_lipase-like"/>
</dbReference>
<dbReference type="Proteomes" id="UP000631114">
    <property type="component" value="Unassembled WGS sequence"/>
</dbReference>
<keyword evidence="4 8" id="KW-0732">Signal</keyword>
<dbReference type="PROSITE" id="PS01098">
    <property type="entry name" value="LIPASE_GDSL_SER"/>
    <property type="match status" value="1"/>
</dbReference>
<name>A0A835M8U6_9MAGN</name>
<dbReference type="Pfam" id="PF00657">
    <property type="entry name" value="Lipase_GDSL"/>
    <property type="match status" value="1"/>
</dbReference>
<evidence type="ECO:0000256" key="7">
    <source>
        <dbReference type="ARBA" id="ARBA00023098"/>
    </source>
</evidence>
<dbReference type="InterPro" id="IPR008265">
    <property type="entry name" value="Lipase_GDSL_AS"/>
</dbReference>
<dbReference type="InterPro" id="IPR001087">
    <property type="entry name" value="GDSL"/>
</dbReference>
<comment type="caution">
    <text evidence="9">The sequence shown here is derived from an EMBL/GenBank/DDBJ whole genome shotgun (WGS) entry which is preliminary data.</text>
</comment>
<keyword evidence="7" id="KW-0443">Lipid metabolism</keyword>
<evidence type="ECO:0008006" key="11">
    <source>
        <dbReference type="Google" id="ProtNLM"/>
    </source>
</evidence>
<keyword evidence="3" id="KW-0964">Secreted</keyword>
<keyword evidence="6" id="KW-0442">Lipid degradation</keyword>
<dbReference type="Gene3D" id="3.40.50.1110">
    <property type="entry name" value="SGNH hydrolase"/>
    <property type="match status" value="1"/>
</dbReference>
<dbReference type="GO" id="GO:0016298">
    <property type="term" value="F:lipase activity"/>
    <property type="evidence" value="ECO:0007669"/>
    <property type="project" value="InterPro"/>
</dbReference>
<dbReference type="EMBL" id="JADFTS010000001">
    <property type="protein sequence ID" value="KAF9623575.1"/>
    <property type="molecule type" value="Genomic_DNA"/>
</dbReference>
<dbReference type="AlphaFoldDB" id="A0A835M8U6"/>
<evidence type="ECO:0000256" key="5">
    <source>
        <dbReference type="ARBA" id="ARBA00022801"/>
    </source>
</evidence>
<evidence type="ECO:0000256" key="4">
    <source>
        <dbReference type="ARBA" id="ARBA00022729"/>
    </source>
</evidence>
<sequence>MERSGVRAPTELLVLVLVMFVNLLGDIHVIHAEPKPLVPAFFIFGDSLIDTGNNNYILTIARANYPPYGIDIGSPTGRFSNGLTVVDYGARFLGLPLILPYFSPSARGGNILNGLNYASAAAGILEETGRNYGARLSFSGQLLLFEKTVNMDLPPLFQTREALTNYLARSIFLINIGSNDYINNYLLPGLYSTSQMFNGDQFANFLITAYSQQISLLHSLGARKIVLTGIGPLGCAPSQLSMSSGNDGCVQRVNNLAKIFNGRLLQMMKTLNASLPGSFFVYQDTYSFISELIKNPFRYGFRVPNQACCGIGRYGGLFTCLPLQPPCLNRDKYIFWDAFHPTQAVNAIVAKRCYIPNTTDCYPISILELANI</sequence>
<evidence type="ECO:0000313" key="10">
    <source>
        <dbReference type="Proteomes" id="UP000631114"/>
    </source>
</evidence>
<evidence type="ECO:0000256" key="3">
    <source>
        <dbReference type="ARBA" id="ARBA00022525"/>
    </source>
</evidence>
<evidence type="ECO:0000256" key="1">
    <source>
        <dbReference type="ARBA" id="ARBA00004613"/>
    </source>
</evidence>
<protein>
    <recommendedName>
        <fullName evidence="11">GDSL esterase/lipase 7</fullName>
    </recommendedName>
</protein>
<dbReference type="InterPro" id="IPR051238">
    <property type="entry name" value="GDSL_esterase/lipase"/>
</dbReference>
<dbReference type="PANTHER" id="PTHR45650:SF79">
    <property type="entry name" value="GDSL ESTERASE_LIPASE 7"/>
    <property type="match status" value="1"/>
</dbReference>
<dbReference type="GO" id="GO:0005576">
    <property type="term" value="C:extracellular region"/>
    <property type="evidence" value="ECO:0007669"/>
    <property type="project" value="UniProtKB-SubCell"/>
</dbReference>